<dbReference type="EMBL" id="CP001706">
    <property type="protein sequence ID" value="ACV09212.1"/>
    <property type="molecule type" value="Genomic_DNA"/>
</dbReference>
<reference evidence="2 3" key="1">
    <citation type="journal article" date="2009" name="Stand. Genomic Sci.">
        <title>Complete genome sequence of Jonesia denitrificans type strain (Prevot 55134).</title>
        <authorList>
            <person name="Pukall R."/>
            <person name="Gehrich-Schroter G."/>
            <person name="Lapidus A."/>
            <person name="Nolan M."/>
            <person name="Glavina Del Rio T."/>
            <person name="Lucas S."/>
            <person name="Chen F."/>
            <person name="Tice H."/>
            <person name="Pitluck S."/>
            <person name="Cheng J.F."/>
            <person name="Copeland A."/>
            <person name="Saunders E."/>
            <person name="Brettin T."/>
            <person name="Detter J.C."/>
            <person name="Bruce D."/>
            <person name="Goodwin L."/>
            <person name="Pati A."/>
            <person name="Ivanova N."/>
            <person name="Mavromatis K."/>
            <person name="Ovchinnikova G."/>
            <person name="Chen A."/>
            <person name="Palaniappan K."/>
            <person name="Land M."/>
            <person name="Hauser L."/>
            <person name="Chang Y.J."/>
            <person name="Jeffries C.D."/>
            <person name="Chain P."/>
            <person name="Goker M."/>
            <person name="Bristow J."/>
            <person name="Eisen J.A."/>
            <person name="Markowitz V."/>
            <person name="Hugenholtz P."/>
            <person name="Kyrpides N.C."/>
            <person name="Klenk H.P."/>
            <person name="Han C."/>
        </authorList>
    </citation>
    <scope>NUCLEOTIDE SEQUENCE [LARGE SCALE GENOMIC DNA]</scope>
    <source>
        <strain evidence="3">ATCC 14870 / DSM 20603 / BCRC 15368 / CIP 55.134 / JCM 11481 / NBRC 15587 / NCTC 10816 / Prevot 55134</strain>
    </source>
</reference>
<organism evidence="2 3">
    <name type="scientific">Jonesia denitrificans (strain ATCC 14870 / DSM 20603 / BCRC 15368 / CIP 55.134 / JCM 11481 / NBRC 15587 / NCTC 10816 / Prevot 55134)</name>
    <name type="common">Listeria denitrificans</name>
    <dbReference type="NCBI Taxonomy" id="471856"/>
    <lineage>
        <taxon>Bacteria</taxon>
        <taxon>Bacillati</taxon>
        <taxon>Actinomycetota</taxon>
        <taxon>Actinomycetes</taxon>
        <taxon>Micrococcales</taxon>
        <taxon>Jonesiaceae</taxon>
        <taxon>Jonesia</taxon>
    </lineage>
</organism>
<evidence type="ECO:0000256" key="1">
    <source>
        <dbReference type="SAM" id="MobiDB-lite"/>
    </source>
</evidence>
<gene>
    <name evidence="2" type="ordered locus">Jden_1564</name>
</gene>
<name>C7R5D9_JONDD</name>
<dbReference type="Proteomes" id="UP000000628">
    <property type="component" value="Chromosome"/>
</dbReference>
<proteinExistence type="predicted"/>
<evidence type="ECO:0000313" key="2">
    <source>
        <dbReference type="EMBL" id="ACV09212.1"/>
    </source>
</evidence>
<dbReference type="KEGG" id="jde:Jden_1564"/>
<dbReference type="HOGENOM" id="CLU_623719_0_0_11"/>
<dbReference type="OrthoDB" id="9990935at2"/>
<evidence type="ECO:0000313" key="3">
    <source>
        <dbReference type="Proteomes" id="UP000000628"/>
    </source>
</evidence>
<protein>
    <submittedName>
        <fullName evidence="2">Uncharacterized protein</fullName>
    </submittedName>
</protein>
<keyword evidence="3" id="KW-1185">Reference proteome</keyword>
<accession>C7R5D9</accession>
<sequence>MTAHMTHHHRRQATAWVTVVVTGLLAACTPGGEPFTPVDPTGDPSAIVTPDTSGEDYALDNDGIKVTEIDASDARTALSGHQYDVVHEYSSAPEEDFSPAQITADGEIIAFARDSASQPGTRDLGIVASDQYERLTNTDEHWGELPHDVSVVSTFKSTTVWVEHTGERDQSASPWKMFVHNAQTTREIASSTNHTPDISAVTFGRITLSDSEGVLRVSVPFTGEVTPTDGSARRIDAFVLTATLTDPAQVDIVPLGPSPLPSLTHDHLWQVVTTTEPEDSTTRLVVTHLNTASDHKEAPASDTSTRTSQPTDVLTYKPGVRVHPELVTSGNIVALRVTQGTTHWIDLYNATSSSITRILVPTFPTSIDMCEGIIAWTSPAVDSPSSTVSIYSLNDSTLWATDVADNLGTIACRGDYLMWQAMDSTTETSSTAVVIRWKQ</sequence>
<dbReference type="RefSeq" id="WP_015771840.1">
    <property type="nucleotide sequence ID" value="NC_013174.1"/>
</dbReference>
<feature type="compositionally biased region" description="Polar residues" evidence="1">
    <location>
        <begin position="301"/>
        <end position="311"/>
    </location>
</feature>
<feature type="region of interest" description="Disordered" evidence="1">
    <location>
        <begin position="292"/>
        <end position="311"/>
    </location>
</feature>
<dbReference type="AlphaFoldDB" id="C7R5D9"/>